<protein>
    <recommendedName>
        <fullName evidence="3">L-tryptophan decarboxylase PsiD-like domain-containing protein</fullName>
    </recommendedName>
</protein>
<dbReference type="GO" id="GO:0006646">
    <property type="term" value="P:phosphatidylethanolamine biosynthetic process"/>
    <property type="evidence" value="ECO:0007669"/>
    <property type="project" value="TreeGrafter"/>
</dbReference>
<dbReference type="InterPro" id="IPR022237">
    <property type="entry name" value="PsiD-like"/>
</dbReference>
<proteinExistence type="predicted"/>
<sequence>MSHIQRPKTILSRYGGWLPSHPAIHESFLDHHVGHARRKVAQDADHSTAAVQAFGAAIKADPEMVALFEDIFDQASGENKITSLDMLLHAFDNVVEKPPAFHIAEDDDGNVIGEPVGVPLYVLFDLLGNTTAAYDLFRKPAFNVELKKLLDSWGEFLTTPASAKCLHDGPEGWFSSAAISSMEAGGRGRFEDTWVCPDPSLPSKGYKSWDEFFIRKYIPGTRPLIPASDPARQDFILYSACESTVYHITDNVKRHDRFWLKAQTYSIQNMIRDPEVAEMLNGGTVYQAFLSPQDYHRWHAPISGTIVRADVIPGTYYAVLPDEGAPEDDPDLKPGQPHGAMIRSQGWLTTTSSRAIIYIQSDNPDIGLMVFIGVGMAEVSTTSISVNTGDRVQAGDELGCFRFGGSSHALIFGPQIDIKWADGVEVDKHQLVHSVIGEIHLKN</sequence>
<evidence type="ECO:0000256" key="1">
    <source>
        <dbReference type="ARBA" id="ARBA00022793"/>
    </source>
</evidence>
<evidence type="ECO:0000259" key="3">
    <source>
        <dbReference type="Pfam" id="PF12588"/>
    </source>
</evidence>
<evidence type="ECO:0000313" key="4">
    <source>
        <dbReference type="EMBL" id="CAK5267801.1"/>
    </source>
</evidence>
<keyword evidence="1" id="KW-0210">Decarboxylase</keyword>
<gene>
    <name evidence="4" type="ORF">MYCIT1_LOCUS10626</name>
    <name evidence="5" type="ORF">MYCIT1_LOCUS35356</name>
</gene>
<dbReference type="EMBL" id="CAVNYO010000466">
    <property type="protein sequence ID" value="CAK5283096.1"/>
    <property type="molecule type" value="Genomic_DNA"/>
</dbReference>
<feature type="domain" description="L-tryptophan decarboxylase PsiD-like" evidence="3">
    <location>
        <begin position="50"/>
        <end position="182"/>
    </location>
</feature>
<dbReference type="Proteomes" id="UP001295794">
    <property type="component" value="Unassembled WGS sequence"/>
</dbReference>
<dbReference type="Pfam" id="PF02666">
    <property type="entry name" value="PS_Dcarbxylase"/>
    <property type="match status" value="1"/>
</dbReference>
<dbReference type="InterPro" id="IPR003817">
    <property type="entry name" value="PS_Dcarbxylase"/>
</dbReference>
<accession>A0AAD2HXG0</accession>
<dbReference type="PANTHER" id="PTHR10067">
    <property type="entry name" value="PHOSPHATIDYLSERINE DECARBOXYLASE"/>
    <property type="match status" value="1"/>
</dbReference>
<dbReference type="Pfam" id="PF12588">
    <property type="entry name" value="PSDC"/>
    <property type="match status" value="1"/>
</dbReference>
<evidence type="ECO:0000313" key="5">
    <source>
        <dbReference type="EMBL" id="CAK5283096.1"/>
    </source>
</evidence>
<keyword evidence="2" id="KW-0456">Lyase</keyword>
<organism evidence="5 6">
    <name type="scientific">Mycena citricolor</name>
    <dbReference type="NCBI Taxonomy" id="2018698"/>
    <lineage>
        <taxon>Eukaryota</taxon>
        <taxon>Fungi</taxon>
        <taxon>Dikarya</taxon>
        <taxon>Basidiomycota</taxon>
        <taxon>Agaricomycotina</taxon>
        <taxon>Agaricomycetes</taxon>
        <taxon>Agaricomycetidae</taxon>
        <taxon>Agaricales</taxon>
        <taxon>Marasmiineae</taxon>
        <taxon>Mycenaceae</taxon>
        <taxon>Mycena</taxon>
    </lineage>
</organism>
<reference evidence="5" key="1">
    <citation type="submission" date="2023-11" db="EMBL/GenBank/DDBJ databases">
        <authorList>
            <person name="De Vega J J."/>
            <person name="De Vega J J."/>
        </authorList>
    </citation>
    <scope>NUCLEOTIDE SEQUENCE</scope>
</reference>
<evidence type="ECO:0000313" key="6">
    <source>
        <dbReference type="Proteomes" id="UP001295794"/>
    </source>
</evidence>
<dbReference type="GO" id="GO:0005739">
    <property type="term" value="C:mitochondrion"/>
    <property type="evidence" value="ECO:0007669"/>
    <property type="project" value="TreeGrafter"/>
</dbReference>
<dbReference type="EMBL" id="CAVNYO010000135">
    <property type="protein sequence ID" value="CAK5267801.1"/>
    <property type="molecule type" value="Genomic_DNA"/>
</dbReference>
<comment type="caution">
    <text evidence="5">The sequence shown here is derived from an EMBL/GenBank/DDBJ whole genome shotgun (WGS) entry which is preliminary data.</text>
</comment>
<dbReference type="PANTHER" id="PTHR10067:SF9">
    <property type="entry name" value="PHOSPHATIDYLSERINE DECARBOXYLASE FAMILY PROTEIN (AFU_ORTHOLOGUE AFUA_7G01730)"/>
    <property type="match status" value="1"/>
</dbReference>
<evidence type="ECO:0000256" key="2">
    <source>
        <dbReference type="ARBA" id="ARBA00023239"/>
    </source>
</evidence>
<dbReference type="GO" id="GO:0004609">
    <property type="term" value="F:phosphatidylserine decarboxylase activity"/>
    <property type="evidence" value="ECO:0007669"/>
    <property type="project" value="InterPro"/>
</dbReference>
<name>A0AAD2HXG0_9AGAR</name>
<keyword evidence="6" id="KW-1185">Reference proteome</keyword>
<dbReference type="AlphaFoldDB" id="A0AAD2HXG0"/>